<dbReference type="PANTHER" id="PTHR11644">
    <property type="entry name" value="CYTIDINE DEAMINASE"/>
    <property type="match status" value="1"/>
</dbReference>
<gene>
    <name evidence="3" type="ORF">E7746_10710</name>
</gene>
<reference evidence="3 4" key="1">
    <citation type="submission" date="2019-02" db="EMBL/GenBank/DDBJ databases">
        <title>Isolation and identification of novel species under the genus Muribaculum.</title>
        <authorList>
            <person name="Miyake S."/>
            <person name="Ding Y."/>
            <person name="Low A."/>
            <person name="Soh M."/>
            <person name="Seedorf H."/>
        </authorList>
    </citation>
    <scope>NUCLEOTIDE SEQUENCE [LARGE SCALE GENOMIC DNA]</scope>
    <source>
        <strain evidence="3 4">TLL-A4</strain>
    </source>
</reference>
<dbReference type="InterPro" id="IPR050202">
    <property type="entry name" value="Cyt/Deoxycyt_deaminase"/>
</dbReference>
<dbReference type="GO" id="GO:0008270">
    <property type="term" value="F:zinc ion binding"/>
    <property type="evidence" value="ECO:0007669"/>
    <property type="project" value="TreeGrafter"/>
</dbReference>
<dbReference type="AlphaFoldDB" id="A0A4P7VM41"/>
<comment type="similarity">
    <text evidence="1">Belongs to the cytidine and deoxycytidylate deaminase family.</text>
</comment>
<dbReference type="OrthoDB" id="9795347at2"/>
<evidence type="ECO:0000256" key="1">
    <source>
        <dbReference type="ARBA" id="ARBA00006576"/>
    </source>
</evidence>
<dbReference type="PANTHER" id="PTHR11644:SF2">
    <property type="entry name" value="CYTIDINE DEAMINASE"/>
    <property type="match status" value="1"/>
</dbReference>
<dbReference type="GO" id="GO:0005829">
    <property type="term" value="C:cytosol"/>
    <property type="evidence" value="ECO:0007669"/>
    <property type="project" value="TreeGrafter"/>
</dbReference>
<dbReference type="Proteomes" id="UP000297031">
    <property type="component" value="Chromosome"/>
</dbReference>
<dbReference type="SUPFAM" id="SSF53927">
    <property type="entry name" value="Cytidine deaminase-like"/>
    <property type="match status" value="1"/>
</dbReference>
<dbReference type="NCBIfam" id="NF004064">
    <property type="entry name" value="PRK05578.1"/>
    <property type="match status" value="1"/>
</dbReference>
<dbReference type="EMBL" id="CP039393">
    <property type="protein sequence ID" value="QCD36314.1"/>
    <property type="molecule type" value="Genomic_DNA"/>
</dbReference>
<dbReference type="GO" id="GO:0055086">
    <property type="term" value="P:nucleobase-containing small molecule metabolic process"/>
    <property type="evidence" value="ECO:0007669"/>
    <property type="project" value="UniProtKB-ARBA"/>
</dbReference>
<dbReference type="GO" id="GO:0004126">
    <property type="term" value="F:cytidine deaminase activity"/>
    <property type="evidence" value="ECO:0007669"/>
    <property type="project" value="UniProtKB-EC"/>
</dbReference>
<dbReference type="CDD" id="cd01283">
    <property type="entry name" value="cytidine_deaminase"/>
    <property type="match status" value="1"/>
</dbReference>
<dbReference type="PROSITE" id="PS51747">
    <property type="entry name" value="CYT_DCMP_DEAMINASES_2"/>
    <property type="match status" value="1"/>
</dbReference>
<dbReference type="GO" id="GO:0072527">
    <property type="term" value="P:pyrimidine-containing compound metabolic process"/>
    <property type="evidence" value="ECO:0007669"/>
    <property type="project" value="UniProtKB-ARBA"/>
</dbReference>
<dbReference type="EC" id="3.5.4.5" evidence="3"/>
<feature type="domain" description="CMP/dCMP-type deaminase" evidence="2">
    <location>
        <begin position="20"/>
        <end position="157"/>
    </location>
</feature>
<dbReference type="RefSeq" id="WP_136410776.1">
    <property type="nucleotide sequence ID" value="NZ_CP039393.1"/>
</dbReference>
<name>A0A4P7VM41_9BACT</name>
<dbReference type="InterPro" id="IPR002125">
    <property type="entry name" value="CMP_dCMP_dom"/>
</dbReference>
<accession>A0A4P7VM41</accession>
<keyword evidence="3" id="KW-0378">Hydrolase</keyword>
<protein>
    <submittedName>
        <fullName evidence="3">Cytidine deaminase</fullName>
        <ecNumber evidence="3">3.5.4.5</ecNumber>
    </submittedName>
</protein>
<dbReference type="InterPro" id="IPR016193">
    <property type="entry name" value="Cytidine_deaminase-like"/>
</dbReference>
<proteinExistence type="inferred from homology"/>
<evidence type="ECO:0000313" key="3">
    <source>
        <dbReference type="EMBL" id="QCD36314.1"/>
    </source>
</evidence>
<dbReference type="Pfam" id="PF00383">
    <property type="entry name" value="dCMP_cyt_deam_1"/>
    <property type="match status" value="1"/>
</dbReference>
<evidence type="ECO:0000313" key="4">
    <source>
        <dbReference type="Proteomes" id="UP000297031"/>
    </source>
</evidence>
<evidence type="ECO:0000259" key="2">
    <source>
        <dbReference type="PROSITE" id="PS51747"/>
    </source>
</evidence>
<keyword evidence="4" id="KW-1185">Reference proteome</keyword>
<dbReference type="Gene3D" id="3.40.140.10">
    <property type="entry name" value="Cytidine Deaminase, domain 2"/>
    <property type="match status" value="1"/>
</dbReference>
<organism evidence="3 4">
    <name type="scientific">Muribaculum gordoncarteri</name>
    <dbReference type="NCBI Taxonomy" id="2530390"/>
    <lineage>
        <taxon>Bacteria</taxon>
        <taxon>Pseudomonadati</taxon>
        <taxon>Bacteroidota</taxon>
        <taxon>Bacteroidia</taxon>
        <taxon>Bacteroidales</taxon>
        <taxon>Muribaculaceae</taxon>
        <taxon>Muribaculum</taxon>
    </lineage>
</organism>
<dbReference type="KEGG" id="mgod:E7746_10710"/>
<sequence length="158" mass="17207">MKELQITTPIVVMQYDELDPTDRSLVDAARQATFRAYSPYSHFSVGAAILLDNGETVTGSNQENAAYPSSLCAERTAAYYAHSRYPDAKFMTIAIAARETSGNEIKTPISPCGACRQALLEYETLAGHNVKVILAGAGECYILPSVKSLMPLSFTEFE</sequence>